<accession>A0ABN1H8T5</accession>
<dbReference type="RefSeq" id="WP_344608291.1">
    <property type="nucleotide sequence ID" value="NZ_BAAAHE010000044.1"/>
</dbReference>
<evidence type="ECO:0008006" key="4">
    <source>
        <dbReference type="Google" id="ProtNLM"/>
    </source>
</evidence>
<proteinExistence type="predicted"/>
<name>A0ABN1H8T5_9ACTN</name>
<keyword evidence="3" id="KW-1185">Reference proteome</keyword>
<organism evidence="2 3">
    <name type="scientific">Sporichthya brevicatena</name>
    <dbReference type="NCBI Taxonomy" id="171442"/>
    <lineage>
        <taxon>Bacteria</taxon>
        <taxon>Bacillati</taxon>
        <taxon>Actinomycetota</taxon>
        <taxon>Actinomycetes</taxon>
        <taxon>Sporichthyales</taxon>
        <taxon>Sporichthyaceae</taxon>
        <taxon>Sporichthya</taxon>
    </lineage>
</organism>
<reference evidence="2 3" key="1">
    <citation type="journal article" date="2019" name="Int. J. Syst. Evol. Microbiol.">
        <title>The Global Catalogue of Microorganisms (GCM) 10K type strain sequencing project: providing services to taxonomists for standard genome sequencing and annotation.</title>
        <authorList>
            <consortium name="The Broad Institute Genomics Platform"/>
            <consortium name="The Broad Institute Genome Sequencing Center for Infectious Disease"/>
            <person name="Wu L."/>
            <person name="Ma J."/>
        </authorList>
    </citation>
    <scope>NUCLEOTIDE SEQUENCE [LARGE SCALE GENOMIC DNA]</scope>
    <source>
        <strain evidence="2 3">JCM 10671</strain>
    </source>
</reference>
<comment type="caution">
    <text evidence="2">The sequence shown here is derived from an EMBL/GenBank/DDBJ whole genome shotgun (WGS) entry which is preliminary data.</text>
</comment>
<protein>
    <recommendedName>
        <fullName evidence="4">ATP/GTP-binding protein</fullName>
    </recommendedName>
</protein>
<feature type="region of interest" description="Disordered" evidence="1">
    <location>
        <begin position="1"/>
        <end position="33"/>
    </location>
</feature>
<evidence type="ECO:0000313" key="3">
    <source>
        <dbReference type="Proteomes" id="UP001500957"/>
    </source>
</evidence>
<evidence type="ECO:0000313" key="2">
    <source>
        <dbReference type="EMBL" id="GAA0633055.1"/>
    </source>
</evidence>
<feature type="compositionally biased region" description="Basic and acidic residues" evidence="1">
    <location>
        <begin position="7"/>
        <end position="17"/>
    </location>
</feature>
<sequence>MPRRKPRPDGRPVRPVRETQAYESGPDGEWNVRRLTGSPSGRTYRCPGCAHELPASRPHVVAWPADSDGADRRHWHTACWEARTRRRPLG</sequence>
<gene>
    <name evidence="2" type="ORF">GCM10009547_41210</name>
</gene>
<dbReference type="Proteomes" id="UP001500957">
    <property type="component" value="Unassembled WGS sequence"/>
</dbReference>
<evidence type="ECO:0000256" key="1">
    <source>
        <dbReference type="SAM" id="MobiDB-lite"/>
    </source>
</evidence>
<dbReference type="EMBL" id="BAAAHE010000044">
    <property type="protein sequence ID" value="GAA0633055.1"/>
    <property type="molecule type" value="Genomic_DNA"/>
</dbReference>